<dbReference type="GO" id="GO:0047131">
    <property type="term" value="F:saccharopine dehydrogenase (NAD+, L-glutamate-forming) activity"/>
    <property type="evidence" value="ECO:0007669"/>
    <property type="project" value="UniProtKB-EC"/>
</dbReference>
<dbReference type="Gene3D" id="3.30.70.2690">
    <property type="entry name" value="LOR/SDH bifunctional enzyme, conserved domain"/>
    <property type="match status" value="1"/>
</dbReference>
<feature type="domain" description="LOR/SDH bifunctional enzyme conserved" evidence="2">
    <location>
        <begin position="108"/>
        <end position="159"/>
    </location>
</feature>
<dbReference type="InterPro" id="IPR043009">
    <property type="entry name" value="LOR/SDH_bifunc_enz_cons_dom_sf"/>
</dbReference>
<gene>
    <name evidence="3" type="ORF">RchiOBHm_Chr2g0169881</name>
</gene>
<evidence type="ECO:0000256" key="1">
    <source>
        <dbReference type="ARBA" id="ARBA00023027"/>
    </source>
</evidence>
<evidence type="ECO:0000259" key="2">
    <source>
        <dbReference type="Pfam" id="PF04455"/>
    </source>
</evidence>
<organism evidence="3 4">
    <name type="scientific">Rosa chinensis</name>
    <name type="common">China rose</name>
    <dbReference type="NCBI Taxonomy" id="74649"/>
    <lineage>
        <taxon>Eukaryota</taxon>
        <taxon>Viridiplantae</taxon>
        <taxon>Streptophyta</taxon>
        <taxon>Embryophyta</taxon>
        <taxon>Tracheophyta</taxon>
        <taxon>Spermatophyta</taxon>
        <taxon>Magnoliopsida</taxon>
        <taxon>eudicotyledons</taxon>
        <taxon>Gunneridae</taxon>
        <taxon>Pentapetalae</taxon>
        <taxon>rosids</taxon>
        <taxon>fabids</taxon>
        <taxon>Rosales</taxon>
        <taxon>Rosaceae</taxon>
        <taxon>Rosoideae</taxon>
        <taxon>Rosoideae incertae sedis</taxon>
        <taxon>Rosa</taxon>
    </lineage>
</organism>
<dbReference type="Pfam" id="PF04455">
    <property type="entry name" value="Saccharop_dh_N"/>
    <property type="match status" value="1"/>
</dbReference>
<dbReference type="EC" id="1.5.1.9" evidence="3"/>
<keyword evidence="3" id="KW-0560">Oxidoreductase</keyword>
<evidence type="ECO:0000313" key="4">
    <source>
        <dbReference type="Proteomes" id="UP000238479"/>
    </source>
</evidence>
<evidence type="ECO:0000313" key="3">
    <source>
        <dbReference type="EMBL" id="PRQ53744.1"/>
    </source>
</evidence>
<dbReference type="EMBL" id="PDCK01000040">
    <property type="protein sequence ID" value="PRQ53744.1"/>
    <property type="molecule type" value="Genomic_DNA"/>
</dbReference>
<protein>
    <submittedName>
        <fullName evidence="3">Putative saccharopine dehydrogenase (NAD(+), L-glutamate-forming)</fullName>
        <ecNumber evidence="3">1.5.1.9</ecNumber>
    </submittedName>
</protein>
<accession>A0A2P6S4Z6</accession>
<dbReference type="Gramene" id="PRQ53744">
    <property type="protein sequence ID" value="PRQ53744"/>
    <property type="gene ID" value="RchiOBHm_Chr2g0169881"/>
</dbReference>
<keyword evidence="4" id="KW-1185">Reference proteome</keyword>
<dbReference type="STRING" id="74649.A0A2P6S4Z6"/>
<comment type="caution">
    <text evidence="3">The sequence shown here is derived from an EMBL/GenBank/DDBJ whole genome shotgun (WGS) entry which is preliminary data.</text>
</comment>
<dbReference type="AlphaFoldDB" id="A0A2P6S4Z6"/>
<keyword evidence="1" id="KW-0520">NAD</keyword>
<proteinExistence type="predicted"/>
<dbReference type="InterPro" id="IPR007545">
    <property type="entry name" value="LOR/SDH_bifunc_enz_cons_dom"/>
</dbReference>
<sequence length="186" mass="20948">MKDSYHQDMEGDGVVCSAVDIFPTEFAKRFYTGKASKHFGDILSEFFGYLASTKDIKKLLAHLTKTCIAHGGTLTPLYGYIYPCENVMTQKTSKDHASHHFNKKYTTLVSLSGHLFDQFLINEALNIIEPASGSFHLVKCQVGPSSHAMSYSELEVSRPQVRFDHMRLTSSFSIYLISCLFRITCN</sequence>
<dbReference type="Proteomes" id="UP000238479">
    <property type="component" value="Chromosome 2"/>
</dbReference>
<reference evidence="3 4" key="1">
    <citation type="journal article" date="2018" name="Nat. Genet.">
        <title>The Rosa genome provides new insights in the design of modern roses.</title>
        <authorList>
            <person name="Bendahmane M."/>
        </authorList>
    </citation>
    <scope>NUCLEOTIDE SEQUENCE [LARGE SCALE GENOMIC DNA]</scope>
    <source>
        <strain evidence="4">cv. Old Blush</strain>
    </source>
</reference>
<name>A0A2P6S4Z6_ROSCH</name>